<organism evidence="1 2">
    <name type="scientific">Naganishia friedmannii</name>
    <dbReference type="NCBI Taxonomy" id="89922"/>
    <lineage>
        <taxon>Eukaryota</taxon>
        <taxon>Fungi</taxon>
        <taxon>Dikarya</taxon>
        <taxon>Basidiomycota</taxon>
        <taxon>Agaricomycotina</taxon>
        <taxon>Tremellomycetes</taxon>
        <taxon>Filobasidiales</taxon>
        <taxon>Filobasidiaceae</taxon>
        <taxon>Naganishia</taxon>
    </lineage>
</organism>
<sequence>MKDLDLLPAHILSPGQAHLGVLALTFSYVGSLYLTKPGTKRQRSRTASPETTNASAALGDIISQDEYAEQTDLETSEQFEEPLHRDHPVVIKSRIRAVFAATVVGCVGVGAVVGRFWANSGQIWTCRFVINATSTLLGFTARASPPFPTRHSPLPYILAPLLFIGPLYTTYLDKALPFQQFGRASLGLGSSTRNDGMLDCLRVFWTRGGDEVDPVERMKSRNLQRRRWIELRNCVAGPVSEEIVFRSCIIAIYQLSEFSNQFLVFVSPLWFGVAHLHHAYDVFVKGGRTRQAAIQATVTSLFQLTYTTLFGWFAAHLFTKTGSIWPPMIAHVFCNMMGFPNPSYTLQENPGHKGRE</sequence>
<gene>
    <name evidence="1" type="ORF">QFC21_004152</name>
</gene>
<comment type="caution">
    <text evidence="1">The sequence shown here is derived from an EMBL/GenBank/DDBJ whole genome shotgun (WGS) entry which is preliminary data.</text>
</comment>
<reference evidence="1" key="1">
    <citation type="submission" date="2023-04" db="EMBL/GenBank/DDBJ databases">
        <title>Draft Genome sequencing of Naganishia species isolated from polar environments using Oxford Nanopore Technology.</title>
        <authorList>
            <person name="Leo P."/>
            <person name="Venkateswaran K."/>
        </authorList>
    </citation>
    <scope>NUCLEOTIDE SEQUENCE</scope>
    <source>
        <strain evidence="1">MNA-CCFEE 5423</strain>
    </source>
</reference>
<dbReference type="EMBL" id="JASBWT010000013">
    <property type="protein sequence ID" value="KAJ9099271.1"/>
    <property type="molecule type" value="Genomic_DNA"/>
</dbReference>
<evidence type="ECO:0000313" key="2">
    <source>
        <dbReference type="Proteomes" id="UP001227268"/>
    </source>
</evidence>
<keyword evidence="2" id="KW-1185">Reference proteome</keyword>
<protein>
    <submittedName>
        <fullName evidence="1">Uncharacterized protein</fullName>
    </submittedName>
</protein>
<proteinExistence type="predicted"/>
<accession>A0ACC2VKF2</accession>
<name>A0ACC2VKF2_9TREE</name>
<dbReference type="Proteomes" id="UP001227268">
    <property type="component" value="Unassembled WGS sequence"/>
</dbReference>
<evidence type="ECO:0000313" key="1">
    <source>
        <dbReference type="EMBL" id="KAJ9099271.1"/>
    </source>
</evidence>